<keyword evidence="4 7" id="KW-0863">Zinc-finger</keyword>
<comment type="caution">
    <text evidence="11">The sequence shown here is derived from an EMBL/GenBank/DDBJ whole genome shotgun (WGS) entry which is preliminary data.</text>
</comment>
<keyword evidence="8" id="KW-0175">Coiled coil</keyword>
<evidence type="ECO:0000256" key="3">
    <source>
        <dbReference type="ARBA" id="ARBA00022737"/>
    </source>
</evidence>
<gene>
    <name evidence="11" type="ORF">FSCOSCO3_A037623</name>
</gene>
<keyword evidence="3" id="KW-0677">Repeat</keyword>
<dbReference type="PROSITE" id="PS00028">
    <property type="entry name" value="ZINC_FINGER_C2H2_1"/>
    <property type="match status" value="2"/>
</dbReference>
<keyword evidence="5" id="KW-0862">Zinc</keyword>
<keyword evidence="12" id="KW-1185">Reference proteome</keyword>
<dbReference type="PANTHER" id="PTHR24394:SF20">
    <property type="entry name" value="ZINC FINGER AND BTB DOMAIN-CONTAINING PROTEIN 42"/>
    <property type="match status" value="1"/>
</dbReference>
<dbReference type="AlphaFoldDB" id="A0AAV1MSF2"/>
<name>A0AAV1MSF2_SCOSC</name>
<evidence type="ECO:0000256" key="9">
    <source>
        <dbReference type="SAM" id="MobiDB-lite"/>
    </source>
</evidence>
<comment type="subcellular location">
    <subcellularLocation>
        <location evidence="1">Nucleus</location>
    </subcellularLocation>
</comment>
<protein>
    <submittedName>
        <fullName evidence="11">Zinc finger and SCAN domain-containing protein 31-like</fullName>
    </submittedName>
</protein>
<feature type="region of interest" description="Disordered" evidence="9">
    <location>
        <begin position="315"/>
        <end position="386"/>
    </location>
</feature>
<feature type="compositionally biased region" description="Polar residues" evidence="9">
    <location>
        <begin position="321"/>
        <end position="335"/>
    </location>
</feature>
<evidence type="ECO:0000256" key="1">
    <source>
        <dbReference type="ARBA" id="ARBA00004123"/>
    </source>
</evidence>
<feature type="domain" description="C2H2-type" evidence="10">
    <location>
        <begin position="414"/>
        <end position="441"/>
    </location>
</feature>
<feature type="compositionally biased region" description="Basic and acidic residues" evidence="9">
    <location>
        <begin position="357"/>
        <end position="381"/>
    </location>
</feature>
<dbReference type="SMART" id="SM00355">
    <property type="entry name" value="ZnF_C2H2"/>
    <property type="match status" value="4"/>
</dbReference>
<evidence type="ECO:0000313" key="12">
    <source>
        <dbReference type="Proteomes" id="UP001314229"/>
    </source>
</evidence>
<evidence type="ECO:0000256" key="2">
    <source>
        <dbReference type="ARBA" id="ARBA00022723"/>
    </source>
</evidence>
<keyword evidence="6" id="KW-0539">Nucleus</keyword>
<evidence type="ECO:0000256" key="7">
    <source>
        <dbReference type="PROSITE-ProRule" id="PRU00042"/>
    </source>
</evidence>
<dbReference type="GO" id="GO:0000981">
    <property type="term" value="F:DNA-binding transcription factor activity, RNA polymerase II-specific"/>
    <property type="evidence" value="ECO:0007669"/>
    <property type="project" value="TreeGrafter"/>
</dbReference>
<feature type="domain" description="C2H2-type" evidence="10">
    <location>
        <begin position="442"/>
        <end position="469"/>
    </location>
</feature>
<feature type="region of interest" description="Disordered" evidence="9">
    <location>
        <begin position="61"/>
        <end position="90"/>
    </location>
</feature>
<evidence type="ECO:0000313" key="11">
    <source>
        <dbReference type="EMBL" id="CAK6949600.1"/>
    </source>
</evidence>
<feature type="coiled-coil region" evidence="8">
    <location>
        <begin position="23"/>
        <end position="50"/>
    </location>
</feature>
<dbReference type="Gene3D" id="3.30.160.60">
    <property type="entry name" value="Classic Zinc Finger"/>
    <property type="match status" value="2"/>
</dbReference>
<organism evidence="11 12">
    <name type="scientific">Scomber scombrus</name>
    <name type="common">Atlantic mackerel</name>
    <name type="synonym">Scomber vernalis</name>
    <dbReference type="NCBI Taxonomy" id="13677"/>
    <lineage>
        <taxon>Eukaryota</taxon>
        <taxon>Metazoa</taxon>
        <taxon>Chordata</taxon>
        <taxon>Craniata</taxon>
        <taxon>Vertebrata</taxon>
        <taxon>Euteleostomi</taxon>
        <taxon>Actinopterygii</taxon>
        <taxon>Neopterygii</taxon>
        <taxon>Teleostei</taxon>
        <taxon>Neoteleostei</taxon>
        <taxon>Acanthomorphata</taxon>
        <taxon>Pelagiaria</taxon>
        <taxon>Scombriformes</taxon>
        <taxon>Scombridae</taxon>
        <taxon>Scomber</taxon>
    </lineage>
</organism>
<dbReference type="InterPro" id="IPR036236">
    <property type="entry name" value="Znf_C2H2_sf"/>
</dbReference>
<evidence type="ECO:0000256" key="4">
    <source>
        <dbReference type="ARBA" id="ARBA00022771"/>
    </source>
</evidence>
<dbReference type="Proteomes" id="UP001314229">
    <property type="component" value="Unassembled WGS sequence"/>
</dbReference>
<keyword evidence="2" id="KW-0479">Metal-binding</keyword>
<feature type="compositionally biased region" description="Low complexity" evidence="9">
    <location>
        <begin position="64"/>
        <end position="75"/>
    </location>
</feature>
<dbReference type="SUPFAM" id="SSF57667">
    <property type="entry name" value="beta-beta-alpha zinc fingers"/>
    <property type="match status" value="3"/>
</dbReference>
<evidence type="ECO:0000256" key="5">
    <source>
        <dbReference type="ARBA" id="ARBA00022833"/>
    </source>
</evidence>
<feature type="coiled-coil region" evidence="8">
    <location>
        <begin position="230"/>
        <end position="261"/>
    </location>
</feature>
<dbReference type="EMBL" id="CAWUFR010000001">
    <property type="protein sequence ID" value="CAK6949600.1"/>
    <property type="molecule type" value="Genomic_DNA"/>
</dbReference>
<evidence type="ECO:0000256" key="6">
    <source>
        <dbReference type="ARBA" id="ARBA00023242"/>
    </source>
</evidence>
<dbReference type="GO" id="GO:0005634">
    <property type="term" value="C:nucleus"/>
    <property type="evidence" value="ECO:0007669"/>
    <property type="project" value="UniProtKB-SubCell"/>
</dbReference>
<sequence>MSQIEELKLFVYGRLQAAASEIFGAIEKTVTEYEERASRLKEDNDRHRSLIDIILKTKLPQKQASPATKSTPAAAGPGGTSDSKVPSKTRVTSYQPNDLQFVFTSRRDFFKFVSNGNCPYCVKGIQATEKHLTRRHYLFAVHYTESGTEKFVVPCMCKDRIKGRSHWHCPYCTKIIFRKCNFEVHLSKQHGYTILQQGLESEMDQPSMSVFEEDIPLSPEPWCQQDVSSLNREDQQASLLLEVKEEQEQEMQRQVSHQEVQYTDQLLRKGKQIQNGNRQMGEQHRAADHEQDSALNIVCVDSFIQDISEINSMESGRRHSLCNSSTEVVETQPDTGVTKIQEPAGEPPPITEGSAVAKDRRSSKTEKGNKDNQGLKELDSKQKKKCVKRSLSPVSLYTQKSAKLSVSHNYTGAYCCKACGKTFHYMYTLRAHAQTHTADKIHICGICGKKLEGTKSLVLHLQNHTKRNKCGICGKQFSNNSRLKRHRKFHRPKGLNVMSST</sequence>
<proteinExistence type="predicted"/>
<dbReference type="PROSITE" id="PS50157">
    <property type="entry name" value="ZINC_FINGER_C2H2_2"/>
    <property type="match status" value="3"/>
</dbReference>
<dbReference type="InterPro" id="IPR013087">
    <property type="entry name" value="Znf_C2H2_type"/>
</dbReference>
<dbReference type="PANTHER" id="PTHR24394">
    <property type="entry name" value="ZINC FINGER PROTEIN"/>
    <property type="match status" value="1"/>
</dbReference>
<evidence type="ECO:0000259" key="10">
    <source>
        <dbReference type="PROSITE" id="PS50157"/>
    </source>
</evidence>
<evidence type="ECO:0000256" key="8">
    <source>
        <dbReference type="SAM" id="Coils"/>
    </source>
</evidence>
<reference evidence="11 12" key="1">
    <citation type="submission" date="2024-01" db="EMBL/GenBank/DDBJ databases">
        <authorList>
            <person name="Alioto T."/>
            <person name="Alioto T."/>
            <person name="Gomez Garrido J."/>
        </authorList>
    </citation>
    <scope>NUCLEOTIDE SEQUENCE [LARGE SCALE GENOMIC DNA]</scope>
</reference>
<feature type="domain" description="C2H2-type" evidence="10">
    <location>
        <begin position="468"/>
        <end position="490"/>
    </location>
</feature>
<dbReference type="GO" id="GO:0008270">
    <property type="term" value="F:zinc ion binding"/>
    <property type="evidence" value="ECO:0007669"/>
    <property type="project" value="UniProtKB-KW"/>
</dbReference>
<dbReference type="Pfam" id="PF00096">
    <property type="entry name" value="zf-C2H2"/>
    <property type="match status" value="1"/>
</dbReference>
<accession>A0AAV1MSF2</accession>